<feature type="domain" description="Nudix hydrolase" evidence="12">
    <location>
        <begin position="30"/>
        <end position="163"/>
    </location>
</feature>
<evidence type="ECO:0000256" key="8">
    <source>
        <dbReference type="ARBA" id="ARBA00023229"/>
    </source>
</evidence>
<dbReference type="PIRSF" id="PIRSF018427">
    <property type="entry name" value="Isopntndiph_ism"/>
    <property type="match status" value="1"/>
</dbReference>
<dbReference type="HAMAP" id="MF_00202">
    <property type="entry name" value="Idi"/>
    <property type="match status" value="1"/>
</dbReference>
<dbReference type="AlphaFoldDB" id="A0AAJ4XCU7"/>
<dbReference type="InterPro" id="IPR011876">
    <property type="entry name" value="IsopentenylPP_isomerase_typ1"/>
</dbReference>
<evidence type="ECO:0000256" key="2">
    <source>
        <dbReference type="ARBA" id="ARBA00007579"/>
    </source>
</evidence>
<dbReference type="KEGG" id="smiz:4412673_02770"/>
<evidence type="ECO:0000256" key="5">
    <source>
        <dbReference type="ARBA" id="ARBA00022723"/>
    </source>
</evidence>
<dbReference type="EC" id="5.3.3.2" evidence="3 10"/>
<dbReference type="Proteomes" id="UP000215355">
    <property type="component" value="Chromosome 1"/>
</dbReference>
<dbReference type="Gene3D" id="3.90.79.10">
    <property type="entry name" value="Nucleoside Triphosphate Pyrophosphohydrolase"/>
    <property type="match status" value="1"/>
</dbReference>
<dbReference type="SUPFAM" id="SSF55811">
    <property type="entry name" value="Nudix"/>
    <property type="match status" value="1"/>
</dbReference>
<dbReference type="InterPro" id="IPR015797">
    <property type="entry name" value="NUDIX_hydrolase-like_dom_sf"/>
</dbReference>
<evidence type="ECO:0000256" key="7">
    <source>
        <dbReference type="ARBA" id="ARBA00023211"/>
    </source>
</evidence>
<name>A0AAJ4XCU7_9SPHI</name>
<gene>
    <name evidence="13" type="primary">idi_1</name>
    <name evidence="13" type="ORF">SAMEA4412673_02770</name>
</gene>
<dbReference type="Pfam" id="PF00293">
    <property type="entry name" value="NUDIX"/>
    <property type="match status" value="1"/>
</dbReference>
<accession>A0AAJ4XCU7</accession>
<evidence type="ECO:0000256" key="10">
    <source>
        <dbReference type="NCBIfam" id="TIGR02150"/>
    </source>
</evidence>
<evidence type="ECO:0000256" key="1">
    <source>
        <dbReference type="ARBA" id="ARBA00004826"/>
    </source>
</evidence>
<evidence type="ECO:0000313" key="13">
    <source>
        <dbReference type="EMBL" id="SNV52993.1"/>
    </source>
</evidence>
<sequence>MTVDEFVILVDQQDNEIGQMEKQEAHLQNKKHRAFSVFLLDEQGNLILQQRADSKYHSPGLWTNACCGHPRPNESTIEAAKRRTFEELGIHIEIQEVFQLSYEEHLENGLWENEFDHIFIGKFSENIPDPNPDEVQDLKYISVEKVENDLKENPQDYTFWFKLIFPRIKQMLVRQ</sequence>
<keyword evidence="6" id="KW-0460">Magnesium</keyword>
<dbReference type="GO" id="GO:0005737">
    <property type="term" value="C:cytoplasm"/>
    <property type="evidence" value="ECO:0007669"/>
    <property type="project" value="TreeGrafter"/>
</dbReference>
<evidence type="ECO:0000313" key="14">
    <source>
        <dbReference type="Proteomes" id="UP000215355"/>
    </source>
</evidence>
<dbReference type="GO" id="GO:0004452">
    <property type="term" value="F:isopentenyl-diphosphate delta-isomerase activity"/>
    <property type="evidence" value="ECO:0007669"/>
    <property type="project" value="UniProtKB-UniRule"/>
</dbReference>
<dbReference type="GO" id="GO:0009240">
    <property type="term" value="P:isopentenyl diphosphate biosynthetic process"/>
    <property type="evidence" value="ECO:0007669"/>
    <property type="project" value="TreeGrafter"/>
</dbReference>
<dbReference type="PANTHER" id="PTHR10885:SF0">
    <property type="entry name" value="ISOPENTENYL-DIPHOSPHATE DELTA-ISOMERASE"/>
    <property type="match status" value="1"/>
</dbReference>
<feature type="active site" evidence="11">
    <location>
        <position position="114"/>
    </location>
</feature>
<dbReference type="GO" id="GO:0046872">
    <property type="term" value="F:metal ion binding"/>
    <property type="evidence" value="ECO:0007669"/>
    <property type="project" value="UniProtKB-KW"/>
</dbReference>
<comment type="similarity">
    <text evidence="2">Belongs to the IPP isomerase type 1 family.</text>
</comment>
<organism evidence="13 14">
    <name type="scientific">Sphingobacterium mizutaii</name>
    <dbReference type="NCBI Taxonomy" id="1010"/>
    <lineage>
        <taxon>Bacteria</taxon>
        <taxon>Pseudomonadati</taxon>
        <taxon>Bacteroidota</taxon>
        <taxon>Sphingobacteriia</taxon>
        <taxon>Sphingobacteriales</taxon>
        <taxon>Sphingobacteriaceae</taxon>
        <taxon>Sphingobacterium</taxon>
    </lineage>
</organism>
<keyword evidence="5" id="KW-0479">Metal-binding</keyword>
<dbReference type="NCBIfam" id="TIGR02150">
    <property type="entry name" value="IPP_isom_1"/>
    <property type="match status" value="1"/>
</dbReference>
<proteinExistence type="inferred from homology"/>
<evidence type="ECO:0000256" key="4">
    <source>
        <dbReference type="ARBA" id="ARBA00022490"/>
    </source>
</evidence>
<dbReference type="InterPro" id="IPR056375">
    <property type="entry name" value="Idi_bact"/>
</dbReference>
<dbReference type="PROSITE" id="PS51462">
    <property type="entry name" value="NUDIX"/>
    <property type="match status" value="1"/>
</dbReference>
<reference evidence="13 14" key="1">
    <citation type="submission" date="2017-06" db="EMBL/GenBank/DDBJ databases">
        <authorList>
            <consortium name="Pathogen Informatics"/>
        </authorList>
    </citation>
    <scope>NUCLEOTIDE SEQUENCE [LARGE SCALE GENOMIC DNA]</scope>
    <source>
        <strain evidence="13 14">NCTC12149</strain>
    </source>
</reference>
<keyword evidence="9 13" id="KW-0413">Isomerase</keyword>
<comment type="pathway">
    <text evidence="1">Isoprenoid biosynthesis; dimethylallyl diphosphate biosynthesis; dimethylallyl diphosphate from isopentenyl diphosphate: step 1/1.</text>
</comment>
<dbReference type="CDD" id="cd02885">
    <property type="entry name" value="NUDIX_IPP_Isomerase"/>
    <property type="match status" value="1"/>
</dbReference>
<evidence type="ECO:0000259" key="12">
    <source>
        <dbReference type="PROSITE" id="PS51462"/>
    </source>
</evidence>
<evidence type="ECO:0000256" key="9">
    <source>
        <dbReference type="ARBA" id="ARBA00023235"/>
    </source>
</evidence>
<keyword evidence="4" id="KW-0963">Cytoplasm</keyword>
<dbReference type="EMBL" id="LT906468">
    <property type="protein sequence ID" value="SNV52993.1"/>
    <property type="molecule type" value="Genomic_DNA"/>
</dbReference>
<protein>
    <recommendedName>
        <fullName evidence="3 10">Isopentenyl-diphosphate delta-isomerase</fullName>
        <ecNumber evidence="3 10">5.3.3.2</ecNumber>
    </recommendedName>
</protein>
<dbReference type="PANTHER" id="PTHR10885">
    <property type="entry name" value="ISOPENTENYL-DIPHOSPHATE DELTA-ISOMERASE"/>
    <property type="match status" value="1"/>
</dbReference>
<evidence type="ECO:0000256" key="6">
    <source>
        <dbReference type="ARBA" id="ARBA00022842"/>
    </source>
</evidence>
<evidence type="ECO:0000256" key="11">
    <source>
        <dbReference type="PIRSR" id="PIRSR018427-1"/>
    </source>
</evidence>
<dbReference type="InterPro" id="IPR000086">
    <property type="entry name" value="NUDIX_hydrolase_dom"/>
</dbReference>
<feature type="active site" evidence="11">
    <location>
        <position position="67"/>
    </location>
</feature>
<dbReference type="RefSeq" id="WP_093097915.1">
    <property type="nucleotide sequence ID" value="NZ_FNGK01000002.1"/>
</dbReference>
<keyword evidence="8" id="KW-0414">Isoprene biosynthesis</keyword>
<dbReference type="NCBIfam" id="NF002995">
    <property type="entry name" value="PRK03759.1"/>
    <property type="match status" value="1"/>
</dbReference>
<keyword evidence="7" id="KW-0464">Manganese</keyword>
<evidence type="ECO:0000256" key="3">
    <source>
        <dbReference type="ARBA" id="ARBA00012057"/>
    </source>
</evidence>